<dbReference type="EMBL" id="BJOL01000003">
    <property type="protein sequence ID" value="GED56614.1"/>
    <property type="molecule type" value="Genomic_DNA"/>
</dbReference>
<accession>A0ABQ0T280</accession>
<proteinExistence type="predicted"/>
<comment type="caution">
    <text evidence="1">The sequence shown here is derived from an EMBL/GenBank/DDBJ whole genome shotgun (WGS) entry which is preliminary data.</text>
</comment>
<evidence type="ECO:0000313" key="1">
    <source>
        <dbReference type="EMBL" id="GED56614.1"/>
    </source>
</evidence>
<reference evidence="1 2" key="1">
    <citation type="submission" date="2019-06" db="EMBL/GenBank/DDBJ databases">
        <title>Whole genome shotgun sequence of Brevibacillus formosus NBRC 15716.</title>
        <authorList>
            <person name="Hosoyama A."/>
            <person name="Uohara A."/>
            <person name="Ohji S."/>
            <person name="Ichikawa N."/>
        </authorList>
    </citation>
    <scope>NUCLEOTIDE SEQUENCE [LARGE SCALE GENOMIC DNA]</scope>
    <source>
        <strain evidence="1 2">NBRC 15716</strain>
    </source>
</reference>
<gene>
    <name evidence="1" type="ORF">BFO01nite_07460</name>
</gene>
<name>A0ABQ0T280_9BACL</name>
<sequence length="63" mass="6949">MNLQIVLDKVAFTKSPPTGTVKARMIRGGENHVEEVPVSSACSSIQCVYDRTGGHGVWHWHDD</sequence>
<dbReference type="Proteomes" id="UP000319498">
    <property type="component" value="Unassembled WGS sequence"/>
</dbReference>
<protein>
    <submittedName>
        <fullName evidence="1">Uncharacterized protein</fullName>
    </submittedName>
</protein>
<organism evidence="1 2">
    <name type="scientific">Brevibacillus formosus</name>
    <dbReference type="NCBI Taxonomy" id="54913"/>
    <lineage>
        <taxon>Bacteria</taxon>
        <taxon>Bacillati</taxon>
        <taxon>Bacillota</taxon>
        <taxon>Bacilli</taxon>
        <taxon>Bacillales</taxon>
        <taxon>Paenibacillaceae</taxon>
        <taxon>Brevibacillus</taxon>
    </lineage>
</organism>
<evidence type="ECO:0000313" key="2">
    <source>
        <dbReference type="Proteomes" id="UP000319498"/>
    </source>
</evidence>
<keyword evidence="2" id="KW-1185">Reference proteome</keyword>